<evidence type="ECO:0000313" key="2">
    <source>
        <dbReference type="Proteomes" id="UP000638353"/>
    </source>
</evidence>
<dbReference type="EMBL" id="BMVC01000019">
    <property type="protein sequence ID" value="GHD13343.1"/>
    <property type="molecule type" value="Genomic_DNA"/>
</dbReference>
<comment type="caution">
    <text evidence="1">The sequence shown here is derived from an EMBL/GenBank/DDBJ whole genome shotgun (WGS) entry which is preliminary data.</text>
</comment>
<dbReference type="Proteomes" id="UP000638353">
    <property type="component" value="Unassembled WGS sequence"/>
</dbReference>
<accession>A0A918X5B3</accession>
<name>A0A918X5B3_9ACTN</name>
<reference evidence="1" key="2">
    <citation type="submission" date="2020-09" db="EMBL/GenBank/DDBJ databases">
        <authorList>
            <person name="Sun Q."/>
            <person name="Ohkuma M."/>
        </authorList>
    </citation>
    <scope>NUCLEOTIDE SEQUENCE</scope>
    <source>
        <strain evidence="1">JCM 4637</strain>
    </source>
</reference>
<dbReference type="AlphaFoldDB" id="A0A918X5B3"/>
<reference evidence="1" key="1">
    <citation type="journal article" date="2014" name="Int. J. Syst. Evol. Microbiol.">
        <title>Complete genome sequence of Corynebacterium casei LMG S-19264T (=DSM 44701T), isolated from a smear-ripened cheese.</title>
        <authorList>
            <consortium name="US DOE Joint Genome Institute (JGI-PGF)"/>
            <person name="Walter F."/>
            <person name="Albersmeier A."/>
            <person name="Kalinowski J."/>
            <person name="Ruckert C."/>
        </authorList>
    </citation>
    <scope>NUCLEOTIDE SEQUENCE</scope>
    <source>
        <strain evidence="1">JCM 4637</strain>
    </source>
</reference>
<proteinExistence type="predicted"/>
<sequence>MGMVIGDGFHAADEDHEAAADLFGRPALEAYGPLRHAAAQGACGEHSSRPRLSALSRPAILRLR</sequence>
<organism evidence="1 2">
    <name type="scientific">Streptomyces finlayi</name>
    <dbReference type="NCBI Taxonomy" id="67296"/>
    <lineage>
        <taxon>Bacteria</taxon>
        <taxon>Bacillati</taxon>
        <taxon>Actinomycetota</taxon>
        <taxon>Actinomycetes</taxon>
        <taxon>Kitasatosporales</taxon>
        <taxon>Streptomycetaceae</taxon>
        <taxon>Streptomyces</taxon>
    </lineage>
</organism>
<protein>
    <submittedName>
        <fullName evidence="1">Uncharacterized protein</fullName>
    </submittedName>
</protein>
<gene>
    <name evidence="1" type="ORF">GCM10010334_71370</name>
</gene>
<evidence type="ECO:0000313" key="1">
    <source>
        <dbReference type="EMBL" id="GHD13343.1"/>
    </source>
</evidence>